<feature type="transmembrane region" description="Helical" evidence="1">
    <location>
        <begin position="70"/>
        <end position="88"/>
    </location>
</feature>
<keyword evidence="1" id="KW-1133">Transmembrane helix</keyword>
<evidence type="ECO:0000259" key="2">
    <source>
        <dbReference type="Pfam" id="PF21537"/>
    </source>
</evidence>
<dbReference type="GeneID" id="92944093"/>
<reference evidence="3 4" key="1">
    <citation type="submission" date="2019-05" db="EMBL/GenBank/DDBJ databases">
        <authorList>
            <person name="Schori C."/>
            <person name="Ahrens C."/>
        </authorList>
    </citation>
    <scope>NUCLEOTIDE SEQUENCE [LARGE SCALE GENOMIC DNA]</scope>
    <source>
        <strain evidence="3 4">DSM 10702</strain>
    </source>
</reference>
<dbReference type="AlphaFoldDB" id="A0AAP9RF31"/>
<feature type="domain" description="DUF1980" evidence="2">
    <location>
        <begin position="109"/>
        <end position="243"/>
    </location>
</feature>
<organism evidence="3 4">
    <name type="scientific">Clostridium butyricum</name>
    <dbReference type="NCBI Taxonomy" id="1492"/>
    <lineage>
        <taxon>Bacteria</taxon>
        <taxon>Bacillati</taxon>
        <taxon>Bacillota</taxon>
        <taxon>Clostridia</taxon>
        <taxon>Eubacteriales</taxon>
        <taxon>Clostridiaceae</taxon>
        <taxon>Clostridium</taxon>
    </lineage>
</organism>
<proteinExistence type="predicted"/>
<evidence type="ECO:0000256" key="1">
    <source>
        <dbReference type="SAM" id="Phobius"/>
    </source>
</evidence>
<gene>
    <name evidence="3" type="ORF">FF104_07970</name>
</gene>
<feature type="transmembrane region" description="Helical" evidence="1">
    <location>
        <begin position="39"/>
        <end position="58"/>
    </location>
</feature>
<dbReference type="NCBIfam" id="TIGR03943">
    <property type="entry name" value="TIGR03943 family putative permease subunit"/>
    <property type="match status" value="1"/>
</dbReference>
<protein>
    <submittedName>
        <fullName evidence="3">TIGR03943 family protein</fullName>
    </submittedName>
</protein>
<evidence type="ECO:0000313" key="4">
    <source>
        <dbReference type="Proteomes" id="UP000515243"/>
    </source>
</evidence>
<feature type="transmembrane region" description="Helical" evidence="1">
    <location>
        <begin position="9"/>
        <end position="27"/>
    </location>
</feature>
<sequence>MKKFNWDEFIWFITLIFMAFGLLYLVNSGKIQFYIGNKMIKYVYFSVIMITIISLFQIRNIFTPKNNINLKVKYIPIILALVIGIVSVKSQDSFRHIQLNNVLINEYSEDLEEKDQKNIIEGSKYDQFIKIDDNNLNILEDIQASPEEFMGKEIEMYGFVCKESYLKNTQFVIGRIIMTCCAADSKIVGILAEGKNIAELNENEWVTIRGSLSFTTINDDDGISHRVPVIIIDNLTKNNKVENKGAVSKQF</sequence>
<accession>A0AAP9RF31</accession>
<dbReference type="InterPro" id="IPR048447">
    <property type="entry name" value="DUF1980_C"/>
</dbReference>
<dbReference type="Pfam" id="PF21537">
    <property type="entry name" value="DUF1980_C"/>
    <property type="match status" value="1"/>
</dbReference>
<dbReference type="PANTHER" id="PTHR40047:SF1">
    <property type="entry name" value="UPF0703 PROTEIN YCGQ"/>
    <property type="match status" value="1"/>
</dbReference>
<dbReference type="InterPro" id="IPR015402">
    <property type="entry name" value="DUF1980"/>
</dbReference>
<name>A0AAP9RF31_CLOBU</name>
<keyword evidence="1" id="KW-0812">Transmembrane</keyword>
<keyword evidence="1" id="KW-0472">Membrane</keyword>
<dbReference type="EMBL" id="CP040626">
    <property type="protein sequence ID" value="QMW90901.1"/>
    <property type="molecule type" value="Genomic_DNA"/>
</dbReference>
<dbReference type="PANTHER" id="PTHR40047">
    <property type="entry name" value="UPF0703 PROTEIN YCGQ"/>
    <property type="match status" value="1"/>
</dbReference>
<dbReference type="Proteomes" id="UP000515243">
    <property type="component" value="Chromosome 1"/>
</dbReference>
<dbReference type="RefSeq" id="WP_035761892.1">
    <property type="nucleotide sequence ID" value="NZ_AP019716.1"/>
</dbReference>
<dbReference type="InterPro" id="IPR052955">
    <property type="entry name" value="UPF0703_membrane_permease"/>
</dbReference>
<evidence type="ECO:0000313" key="3">
    <source>
        <dbReference type="EMBL" id="QMW90901.1"/>
    </source>
</evidence>